<dbReference type="OrthoDB" id="5290098at2"/>
<dbReference type="Pfam" id="PF01734">
    <property type="entry name" value="Patatin"/>
    <property type="match status" value="1"/>
</dbReference>
<dbReference type="PROSITE" id="PS51635">
    <property type="entry name" value="PNPLA"/>
    <property type="match status" value="1"/>
</dbReference>
<dbReference type="InterPro" id="IPR002641">
    <property type="entry name" value="PNPLA_dom"/>
</dbReference>
<dbReference type="GO" id="GO:0016042">
    <property type="term" value="P:lipid catabolic process"/>
    <property type="evidence" value="ECO:0007669"/>
    <property type="project" value="UniProtKB-UniRule"/>
</dbReference>
<dbReference type="InterPro" id="IPR050301">
    <property type="entry name" value="NTE"/>
</dbReference>
<dbReference type="SUPFAM" id="SSF52151">
    <property type="entry name" value="FabD/lysophospholipase-like"/>
    <property type="match status" value="1"/>
</dbReference>
<keyword evidence="7" id="KW-1185">Reference proteome</keyword>
<feature type="active site" description="Proton acceptor" evidence="4">
    <location>
        <position position="188"/>
    </location>
</feature>
<evidence type="ECO:0000256" key="1">
    <source>
        <dbReference type="ARBA" id="ARBA00022801"/>
    </source>
</evidence>
<evidence type="ECO:0000256" key="2">
    <source>
        <dbReference type="ARBA" id="ARBA00022963"/>
    </source>
</evidence>
<dbReference type="PANTHER" id="PTHR14226:SF57">
    <property type="entry name" value="BLR7027 PROTEIN"/>
    <property type="match status" value="1"/>
</dbReference>
<feature type="short sequence motif" description="GXSXG" evidence="4">
    <location>
        <begin position="40"/>
        <end position="44"/>
    </location>
</feature>
<evidence type="ECO:0000259" key="5">
    <source>
        <dbReference type="PROSITE" id="PS51635"/>
    </source>
</evidence>
<dbReference type="Gene3D" id="3.40.1090.10">
    <property type="entry name" value="Cytosolic phospholipase A2 catalytic domain"/>
    <property type="match status" value="2"/>
</dbReference>
<dbReference type="PANTHER" id="PTHR14226">
    <property type="entry name" value="NEUROPATHY TARGET ESTERASE/SWISS CHEESE D.MELANOGASTER"/>
    <property type="match status" value="1"/>
</dbReference>
<dbReference type="AlphaFoldDB" id="A0A2D2B132"/>
<name>A0A2D2B132_9CAUL</name>
<evidence type="ECO:0000256" key="4">
    <source>
        <dbReference type="PROSITE-ProRule" id="PRU01161"/>
    </source>
</evidence>
<accession>A0A2D2B132</accession>
<dbReference type="KEGG" id="cmb:CSW64_17030"/>
<evidence type="ECO:0000256" key="3">
    <source>
        <dbReference type="ARBA" id="ARBA00023098"/>
    </source>
</evidence>
<dbReference type="EMBL" id="CP024201">
    <property type="protein sequence ID" value="ATQ43970.1"/>
    <property type="molecule type" value="Genomic_DNA"/>
</dbReference>
<reference evidence="6 7" key="1">
    <citation type="submission" date="2017-10" db="EMBL/GenBank/DDBJ databases">
        <title>Genome sequence of Caulobacter mirabilis FWC38.</title>
        <authorList>
            <person name="Fiebig A."/>
            <person name="Crosson S."/>
        </authorList>
    </citation>
    <scope>NUCLEOTIDE SEQUENCE [LARGE SCALE GENOMIC DNA]</scope>
    <source>
        <strain evidence="6 7">FWC 38</strain>
    </source>
</reference>
<feature type="active site" description="Nucleophile" evidence="4">
    <location>
        <position position="42"/>
    </location>
</feature>
<organism evidence="6 7">
    <name type="scientific">Caulobacter mirabilis</name>
    <dbReference type="NCBI Taxonomy" id="69666"/>
    <lineage>
        <taxon>Bacteria</taxon>
        <taxon>Pseudomonadati</taxon>
        <taxon>Pseudomonadota</taxon>
        <taxon>Alphaproteobacteria</taxon>
        <taxon>Caulobacterales</taxon>
        <taxon>Caulobacteraceae</taxon>
        <taxon>Caulobacter</taxon>
    </lineage>
</organism>
<keyword evidence="1 4" id="KW-0378">Hydrolase</keyword>
<proteinExistence type="predicted"/>
<feature type="short sequence motif" description="DGA/G" evidence="4">
    <location>
        <begin position="188"/>
        <end position="190"/>
    </location>
</feature>
<sequence>MTKALVLGGGGPVGIAWETGLVAGLADAGVAVHHADFILGTSAGSVVGSQLAVGRTPAEVLDGEFAYAEKAKEAEAGRQGPPPDLSFLMDVLSRRTPGQAMPQALMAELGAKALAAETVSEAVFLSGFPIPEAPWPERFACTAIDAETGEFLLWNKDTAAPLRLAVPSSCAVPTIFPPVTIDGRRYIDGGMRSGTNADMARDHGKVVIVAVVPPMMAAIMQPGLDREMAVIRDHGGEALLITPDAACGAAFGGNLMDNGNREAIARAGFAQGRAEAARVGAFWG</sequence>
<dbReference type="Proteomes" id="UP000228945">
    <property type="component" value="Chromosome"/>
</dbReference>
<dbReference type="RefSeq" id="WP_099623218.1">
    <property type="nucleotide sequence ID" value="NZ_CP024201.1"/>
</dbReference>
<gene>
    <name evidence="6" type="ORF">CSW64_17030</name>
</gene>
<dbReference type="InterPro" id="IPR016035">
    <property type="entry name" value="Acyl_Trfase/lysoPLipase"/>
</dbReference>
<dbReference type="GO" id="GO:0016787">
    <property type="term" value="F:hydrolase activity"/>
    <property type="evidence" value="ECO:0007669"/>
    <property type="project" value="UniProtKB-UniRule"/>
</dbReference>
<feature type="domain" description="PNPLA" evidence="5">
    <location>
        <begin position="5"/>
        <end position="201"/>
    </location>
</feature>
<evidence type="ECO:0000313" key="7">
    <source>
        <dbReference type="Proteomes" id="UP000228945"/>
    </source>
</evidence>
<feature type="short sequence motif" description="GXGXXG" evidence="4">
    <location>
        <begin position="9"/>
        <end position="14"/>
    </location>
</feature>
<keyword evidence="2 4" id="KW-0442">Lipid degradation</keyword>
<protein>
    <submittedName>
        <fullName evidence="6">Patatin</fullName>
    </submittedName>
</protein>
<keyword evidence="3 4" id="KW-0443">Lipid metabolism</keyword>
<evidence type="ECO:0000313" key="6">
    <source>
        <dbReference type="EMBL" id="ATQ43970.1"/>
    </source>
</evidence>